<keyword evidence="8" id="KW-0472">Membrane</keyword>
<evidence type="ECO:0000259" key="9">
    <source>
        <dbReference type="Pfam" id="PF02953"/>
    </source>
</evidence>
<evidence type="ECO:0000256" key="3">
    <source>
        <dbReference type="ARBA" id="ARBA00022833"/>
    </source>
</evidence>
<keyword evidence="11" id="KW-1185">Reference proteome</keyword>
<evidence type="ECO:0000313" key="10">
    <source>
        <dbReference type="EMBL" id="KAG5184507.1"/>
    </source>
</evidence>
<evidence type="ECO:0000256" key="2">
    <source>
        <dbReference type="ARBA" id="ARBA00022723"/>
    </source>
</evidence>
<dbReference type="EMBL" id="JAFCMP010000163">
    <property type="protein sequence ID" value="KAG5184507.1"/>
    <property type="molecule type" value="Genomic_DNA"/>
</dbReference>
<keyword evidence="2" id="KW-0479">Metal-binding</keyword>
<dbReference type="InterPro" id="IPR035427">
    <property type="entry name" value="Tim10-like_dom_sf"/>
</dbReference>
<comment type="subunit">
    <text evidence="8">Heterohexamer.</text>
</comment>
<dbReference type="OrthoDB" id="1551503at2759"/>
<comment type="function">
    <text evidence="8">Mitochondrial intermembrane chaperone that participates in the import and insertion of some multi-pass transmembrane proteins into the mitochondrial inner membrane. Also required for the transfer of beta-barrel precursors from the TOM complex to the sorting and assembly machinery (SAM complex) of the outer membrane. Acts as a chaperone-like protein that protects the hydrophobic precursors from aggregation and guide them through the mitochondrial intermembrane space.</text>
</comment>
<protein>
    <recommendedName>
        <fullName evidence="8">Mitochondrial import inner membrane translocase subunit</fullName>
    </recommendedName>
</protein>
<keyword evidence="7 8" id="KW-1015">Disulfide bond</keyword>
<gene>
    <name evidence="10" type="ORF">JKP88DRAFT_237616</name>
</gene>
<keyword evidence="4 8" id="KW-0653">Protein transport</keyword>
<evidence type="ECO:0000256" key="4">
    <source>
        <dbReference type="ARBA" id="ARBA00022927"/>
    </source>
</evidence>
<evidence type="ECO:0000256" key="7">
    <source>
        <dbReference type="ARBA" id="ARBA00023157"/>
    </source>
</evidence>
<dbReference type="Pfam" id="PF02953">
    <property type="entry name" value="zf-Tim10_DDP"/>
    <property type="match status" value="1"/>
</dbReference>
<sequence length="90" mass="10484">MTSLGELSVREQAELMKHVDELQAKDGVKTFHNVVYRCYDHCVASLRSSKLDAKEVACLQRCQNKYMRLHQRAGLRFQEYQQQRNAPTPT</sequence>
<dbReference type="GO" id="GO:0015031">
    <property type="term" value="P:protein transport"/>
    <property type="evidence" value="ECO:0007669"/>
    <property type="project" value="UniProtKB-KW"/>
</dbReference>
<keyword evidence="3" id="KW-0862">Zinc</keyword>
<organism evidence="10 11">
    <name type="scientific">Tribonema minus</name>
    <dbReference type="NCBI Taxonomy" id="303371"/>
    <lineage>
        <taxon>Eukaryota</taxon>
        <taxon>Sar</taxon>
        <taxon>Stramenopiles</taxon>
        <taxon>Ochrophyta</taxon>
        <taxon>PX clade</taxon>
        <taxon>Xanthophyceae</taxon>
        <taxon>Tribonematales</taxon>
        <taxon>Tribonemataceae</taxon>
        <taxon>Tribonema</taxon>
    </lineage>
</organism>
<dbReference type="SUPFAM" id="SSF144122">
    <property type="entry name" value="Tim10-like"/>
    <property type="match status" value="1"/>
</dbReference>
<dbReference type="AlphaFoldDB" id="A0A835Z2N5"/>
<dbReference type="PANTHER" id="PTHR13172">
    <property type="entry name" value="MITOCHONDRIAL IMPORT INNER MEMBRANE TRANSLOCASE SUBUNIT TIM9B"/>
    <property type="match status" value="1"/>
</dbReference>
<comment type="similarity">
    <text evidence="8">Belongs to the small Tim family.</text>
</comment>
<keyword evidence="6 8" id="KW-0496">Mitochondrion</keyword>
<feature type="domain" description="Tim10-like" evidence="9">
    <location>
        <begin position="20"/>
        <end position="79"/>
    </location>
</feature>
<comment type="caution">
    <text evidence="10">The sequence shown here is derived from an EMBL/GenBank/DDBJ whole genome shotgun (WGS) entry which is preliminary data.</text>
</comment>
<dbReference type="InterPro" id="IPR050673">
    <property type="entry name" value="Mito_inner_translocase_sub"/>
</dbReference>
<keyword evidence="1 8" id="KW-0813">Transport</keyword>
<evidence type="ECO:0000313" key="11">
    <source>
        <dbReference type="Proteomes" id="UP000664859"/>
    </source>
</evidence>
<evidence type="ECO:0000256" key="5">
    <source>
        <dbReference type="ARBA" id="ARBA00023010"/>
    </source>
</evidence>
<dbReference type="Gene3D" id="1.10.287.810">
    <property type="entry name" value="Mitochondrial import inner membrane translocase subunit tim13 like domains"/>
    <property type="match status" value="1"/>
</dbReference>
<dbReference type="InterPro" id="IPR004217">
    <property type="entry name" value="Tim10-like"/>
</dbReference>
<keyword evidence="5 8" id="KW-0811">Translocation</keyword>
<comment type="subcellular location">
    <subcellularLocation>
        <location evidence="8">Mitochondrion inner membrane</location>
        <topology evidence="8">Peripheral membrane protein</topology>
        <orientation evidence="8">Intermembrane side</orientation>
    </subcellularLocation>
</comment>
<keyword evidence="8" id="KW-0143">Chaperone</keyword>
<accession>A0A835Z2N5</accession>
<keyword evidence="8" id="KW-0999">Mitochondrion inner membrane</keyword>
<reference evidence="10" key="1">
    <citation type="submission" date="2021-02" db="EMBL/GenBank/DDBJ databases">
        <title>First Annotated Genome of the Yellow-green Alga Tribonema minus.</title>
        <authorList>
            <person name="Mahan K.M."/>
        </authorList>
    </citation>
    <scope>NUCLEOTIDE SEQUENCE</scope>
    <source>
        <strain evidence="10">UTEX B ZZ1240</strain>
    </source>
</reference>
<comment type="domain">
    <text evidence="8">The twin CX3C motif contains 4 conserved Cys residues that form 2 disulfide bonds in the mitochondrial intermembrane space.</text>
</comment>
<dbReference type="Proteomes" id="UP000664859">
    <property type="component" value="Unassembled WGS sequence"/>
</dbReference>
<dbReference type="GO" id="GO:0005743">
    <property type="term" value="C:mitochondrial inner membrane"/>
    <property type="evidence" value="ECO:0007669"/>
    <property type="project" value="UniProtKB-SubCell"/>
</dbReference>
<evidence type="ECO:0000256" key="1">
    <source>
        <dbReference type="ARBA" id="ARBA00022448"/>
    </source>
</evidence>
<evidence type="ECO:0000256" key="8">
    <source>
        <dbReference type="RuleBase" id="RU367043"/>
    </source>
</evidence>
<name>A0A835Z2N5_9STRA</name>
<evidence type="ECO:0000256" key="6">
    <source>
        <dbReference type="ARBA" id="ARBA00023128"/>
    </source>
</evidence>
<dbReference type="GO" id="GO:0046872">
    <property type="term" value="F:metal ion binding"/>
    <property type="evidence" value="ECO:0007669"/>
    <property type="project" value="UniProtKB-KW"/>
</dbReference>
<proteinExistence type="inferred from homology"/>